<reference evidence="3 4" key="1">
    <citation type="submission" date="2016-10" db="EMBL/GenBank/DDBJ databases">
        <authorList>
            <person name="de Groot N.N."/>
        </authorList>
    </citation>
    <scope>NUCLEOTIDE SEQUENCE [LARGE SCALE GENOMIC DNA]</scope>
    <source>
        <strain evidence="3 4">DSM 2784</strain>
    </source>
</reference>
<dbReference type="RefSeq" id="WP_092589036.1">
    <property type="nucleotide sequence ID" value="NZ_FMWL01000001.1"/>
</dbReference>
<dbReference type="InterPro" id="IPR003791">
    <property type="entry name" value="UPF0178"/>
</dbReference>
<comment type="similarity">
    <text evidence="1">Belongs to the UPF0178 family.</text>
</comment>
<name>A0A1G5RRB0_9FIRM</name>
<dbReference type="Proteomes" id="UP000199208">
    <property type="component" value="Unassembled WGS sequence"/>
</dbReference>
<dbReference type="PANTHER" id="PTHR35146:SF1">
    <property type="entry name" value="UPF0178 PROTEIN YAII"/>
    <property type="match status" value="1"/>
</dbReference>
<gene>
    <name evidence="3" type="ORF">SAMN03080599_00220</name>
</gene>
<dbReference type="PANTHER" id="PTHR35146">
    <property type="entry name" value="UPF0178 PROTEIN YAII"/>
    <property type="match status" value="1"/>
</dbReference>
<sequence length="166" mass="18503">MKLWIDGDACPVVDAIVRAGKARQLPIILVKNIHHHYDRSDLEVQTVSGGPDSVDFHIINQLQPGDVVITQDTGLAALVMARKAYAIHPMGREFTEDNIDLLMDRRFTGQLLRRKHGIYPKGHKARKAPDTVFETAFEEMLDRLLASAEKAPEGDPPPPFGENSNE</sequence>
<dbReference type="AlphaFoldDB" id="A0A1G5RRB0"/>
<dbReference type="STRING" id="1120920.SAMN03080599_00220"/>
<evidence type="ECO:0000256" key="1">
    <source>
        <dbReference type="ARBA" id="ARBA00008522"/>
    </source>
</evidence>
<dbReference type="EMBL" id="FMWL01000001">
    <property type="protein sequence ID" value="SCZ76398.1"/>
    <property type="molecule type" value="Genomic_DNA"/>
</dbReference>
<dbReference type="Pfam" id="PF02639">
    <property type="entry name" value="DUF188"/>
    <property type="match status" value="1"/>
</dbReference>
<protein>
    <submittedName>
        <fullName evidence="3">Uncharacterized protein</fullName>
    </submittedName>
</protein>
<evidence type="ECO:0000313" key="3">
    <source>
        <dbReference type="EMBL" id="SCZ76398.1"/>
    </source>
</evidence>
<dbReference type="OrthoDB" id="9798918at2"/>
<evidence type="ECO:0000313" key="4">
    <source>
        <dbReference type="Proteomes" id="UP000199208"/>
    </source>
</evidence>
<accession>A0A1G5RRB0</accession>
<evidence type="ECO:0000256" key="2">
    <source>
        <dbReference type="SAM" id="MobiDB-lite"/>
    </source>
</evidence>
<keyword evidence="4" id="KW-1185">Reference proteome</keyword>
<proteinExistence type="inferred from homology"/>
<organism evidence="3 4">
    <name type="scientific">Acidaminobacter hydrogenoformans DSM 2784</name>
    <dbReference type="NCBI Taxonomy" id="1120920"/>
    <lineage>
        <taxon>Bacteria</taxon>
        <taxon>Bacillati</taxon>
        <taxon>Bacillota</taxon>
        <taxon>Clostridia</taxon>
        <taxon>Peptostreptococcales</taxon>
        <taxon>Acidaminobacteraceae</taxon>
        <taxon>Acidaminobacter</taxon>
    </lineage>
</organism>
<feature type="region of interest" description="Disordered" evidence="2">
    <location>
        <begin position="145"/>
        <end position="166"/>
    </location>
</feature>